<dbReference type="EMBL" id="VUJU01010690">
    <property type="protein sequence ID" value="KAF0713396.1"/>
    <property type="molecule type" value="Genomic_DNA"/>
</dbReference>
<comment type="caution">
    <text evidence="1">The sequence shown here is derived from an EMBL/GenBank/DDBJ whole genome shotgun (WGS) entry which is preliminary data.</text>
</comment>
<evidence type="ECO:0000313" key="2">
    <source>
        <dbReference type="Proteomes" id="UP000478052"/>
    </source>
</evidence>
<proteinExistence type="predicted"/>
<name>A0A6G0VXD7_APHCR</name>
<dbReference type="OrthoDB" id="6626348at2759"/>
<keyword evidence="2" id="KW-1185">Reference proteome</keyword>
<dbReference type="AlphaFoldDB" id="A0A6G0VXD7"/>
<dbReference type="Proteomes" id="UP000478052">
    <property type="component" value="Unassembled WGS sequence"/>
</dbReference>
<gene>
    <name evidence="1" type="ORF">FWK35_00025533</name>
</gene>
<protein>
    <submittedName>
        <fullName evidence="1">DUF659 domain-containing protein</fullName>
    </submittedName>
</protein>
<reference evidence="1 2" key="1">
    <citation type="submission" date="2019-08" db="EMBL/GenBank/DDBJ databases">
        <title>Whole genome of Aphis craccivora.</title>
        <authorList>
            <person name="Voronova N.V."/>
            <person name="Shulinski R.S."/>
            <person name="Bandarenka Y.V."/>
            <person name="Zhorov D.G."/>
            <person name="Warner D."/>
        </authorList>
    </citation>
    <scope>NUCLEOTIDE SEQUENCE [LARGE SCALE GENOMIC DNA]</scope>
    <source>
        <strain evidence="1">180601</strain>
        <tissue evidence="1">Whole Body</tissue>
    </source>
</reference>
<accession>A0A6G0VXD7</accession>
<organism evidence="1 2">
    <name type="scientific">Aphis craccivora</name>
    <name type="common">Cowpea aphid</name>
    <dbReference type="NCBI Taxonomy" id="307492"/>
    <lineage>
        <taxon>Eukaryota</taxon>
        <taxon>Metazoa</taxon>
        <taxon>Ecdysozoa</taxon>
        <taxon>Arthropoda</taxon>
        <taxon>Hexapoda</taxon>
        <taxon>Insecta</taxon>
        <taxon>Pterygota</taxon>
        <taxon>Neoptera</taxon>
        <taxon>Paraneoptera</taxon>
        <taxon>Hemiptera</taxon>
        <taxon>Sternorrhyncha</taxon>
        <taxon>Aphidomorpha</taxon>
        <taxon>Aphidoidea</taxon>
        <taxon>Aphididae</taxon>
        <taxon>Aphidini</taxon>
        <taxon>Aphis</taxon>
        <taxon>Aphis</taxon>
    </lineage>
</organism>
<evidence type="ECO:0000313" key="1">
    <source>
        <dbReference type="EMBL" id="KAF0713396.1"/>
    </source>
</evidence>
<sequence length="114" mass="12931">MKQALLSVPNKPESNFYEDLCTSMIAANIPWYKLQHIPDESTLRKNYLQPCYIQAIEHIRKSLEDSFIWIVVDETTDINGHYVANLLVGALNCDKLSRSFSGQVGTALLAFLIK</sequence>